<dbReference type="PANTHER" id="PTHR22941">
    <property type="entry name" value="SERPENTINE RECEPTOR"/>
    <property type="match status" value="1"/>
</dbReference>
<keyword evidence="1" id="KW-0812">Transmembrane</keyword>
<keyword evidence="1" id="KW-0472">Membrane</keyword>
<evidence type="ECO:0000313" key="3">
    <source>
        <dbReference type="WBParaSite" id="MBELARI_LOCUS7889"/>
    </source>
</evidence>
<feature type="transmembrane region" description="Helical" evidence="1">
    <location>
        <begin position="136"/>
        <end position="157"/>
    </location>
</feature>
<organism evidence="2 3">
    <name type="scientific">Mesorhabditis belari</name>
    <dbReference type="NCBI Taxonomy" id="2138241"/>
    <lineage>
        <taxon>Eukaryota</taxon>
        <taxon>Metazoa</taxon>
        <taxon>Ecdysozoa</taxon>
        <taxon>Nematoda</taxon>
        <taxon>Chromadorea</taxon>
        <taxon>Rhabditida</taxon>
        <taxon>Rhabditina</taxon>
        <taxon>Rhabditomorpha</taxon>
        <taxon>Rhabditoidea</taxon>
        <taxon>Rhabditidae</taxon>
        <taxon>Mesorhabditinae</taxon>
        <taxon>Mesorhabditis</taxon>
    </lineage>
</organism>
<protein>
    <submittedName>
        <fullName evidence="3">Uncharacterized protein</fullName>
    </submittedName>
</protein>
<dbReference type="Proteomes" id="UP000887575">
    <property type="component" value="Unassembled WGS sequence"/>
</dbReference>
<feature type="transmembrane region" description="Helical" evidence="1">
    <location>
        <begin position="190"/>
        <end position="210"/>
    </location>
</feature>
<proteinExistence type="predicted"/>
<dbReference type="InterPro" id="IPR019422">
    <property type="entry name" value="7TM_GPCR_serpentine_rcpt_Srh"/>
</dbReference>
<keyword evidence="2" id="KW-1185">Reference proteome</keyword>
<reference evidence="3" key="1">
    <citation type="submission" date="2024-02" db="UniProtKB">
        <authorList>
            <consortium name="WormBaseParasite"/>
        </authorList>
    </citation>
    <scope>IDENTIFICATION</scope>
</reference>
<feature type="transmembrane region" description="Helical" evidence="1">
    <location>
        <begin position="17"/>
        <end position="37"/>
    </location>
</feature>
<name>A0AAF3FL87_9BILA</name>
<evidence type="ECO:0000256" key="1">
    <source>
        <dbReference type="SAM" id="Phobius"/>
    </source>
</evidence>
<dbReference type="InterPro" id="IPR053220">
    <property type="entry name" value="Nematode_rcpt-like_serp_H"/>
</dbReference>
<feature type="transmembrane region" description="Helical" evidence="1">
    <location>
        <begin position="274"/>
        <end position="298"/>
    </location>
</feature>
<feature type="transmembrane region" description="Helical" evidence="1">
    <location>
        <begin position="94"/>
        <end position="115"/>
    </location>
</feature>
<dbReference type="Pfam" id="PF10318">
    <property type="entry name" value="7TM_GPCR_Srh"/>
    <property type="match status" value="1"/>
</dbReference>
<dbReference type="WBParaSite" id="MBELARI_LOCUS7889">
    <property type="protein sequence ID" value="MBELARI_LOCUS7889"/>
    <property type="gene ID" value="MBELARI_LOCUS7889"/>
</dbReference>
<sequence>MAMLIELEDLRPTVNQIRIFSCIALAINLMVLLLIVFGTPKAMIQYGRLLLLYQIVSTLVDWGFGSVLFPIFCFPVVGGVPFGWLANFDVPTDLMVIIGCTMVFALAGANGALFFQRQQAILPESHLLKMTKHAPMYIFLYTTGLQGFTFSATILHFNDSEAIRYAKLQDYPELLLFFQHPKYYGFQVEAGIYIISMCAVYVAIMIFYTIETTVPTYYYMNKVTHLLSSSTQKMQRQLLTCLCIQSGFSMGFIISPVLIAVICVLGNLRGFESYNLILPCLITLHGVSSSLCIPILYLPYRRFLFQKLNLILPAKLSIESAKVATPLASLQISSGIISSTNRMGIVYQA</sequence>
<feature type="transmembrane region" description="Helical" evidence="1">
    <location>
        <begin position="49"/>
        <end position="82"/>
    </location>
</feature>
<dbReference type="AlphaFoldDB" id="A0AAF3FL87"/>
<feature type="transmembrane region" description="Helical" evidence="1">
    <location>
        <begin position="238"/>
        <end position="268"/>
    </location>
</feature>
<evidence type="ECO:0000313" key="2">
    <source>
        <dbReference type="Proteomes" id="UP000887575"/>
    </source>
</evidence>
<accession>A0AAF3FL87</accession>
<keyword evidence="1" id="KW-1133">Transmembrane helix</keyword>